<protein>
    <submittedName>
        <fullName evidence="1">Uncharacterized protein</fullName>
    </submittedName>
</protein>
<keyword evidence="2" id="KW-1185">Reference proteome</keyword>
<evidence type="ECO:0000313" key="1">
    <source>
        <dbReference type="EMBL" id="KNC83135.1"/>
    </source>
</evidence>
<dbReference type="EMBL" id="KQ241861">
    <property type="protein sequence ID" value="KNC83135.1"/>
    <property type="molecule type" value="Genomic_DNA"/>
</dbReference>
<dbReference type="RefSeq" id="XP_014157037.1">
    <property type="nucleotide sequence ID" value="XM_014301562.1"/>
</dbReference>
<dbReference type="GeneID" id="25905111"/>
<name>A0A0L0G237_9EUKA</name>
<dbReference type="Proteomes" id="UP000054560">
    <property type="component" value="Unassembled WGS sequence"/>
</dbReference>
<evidence type="ECO:0000313" key="2">
    <source>
        <dbReference type="Proteomes" id="UP000054560"/>
    </source>
</evidence>
<accession>A0A0L0G237</accession>
<proteinExistence type="predicted"/>
<sequence length="103" mass="12067">MVELYVADNWISNDCAILFGFDHMQANLIGTTWDRTHQPPLFQLQLLRTSYPVRFLVPRLPEVIANIDTPRVFGSQVSEKPQEYNLRNLERLRKILNKSPEEL</sequence>
<reference evidence="1 2" key="1">
    <citation type="submission" date="2011-02" db="EMBL/GenBank/DDBJ databases">
        <title>The Genome Sequence of Sphaeroforma arctica JP610.</title>
        <authorList>
            <consortium name="The Broad Institute Genome Sequencing Platform"/>
            <person name="Russ C."/>
            <person name="Cuomo C."/>
            <person name="Young S.K."/>
            <person name="Zeng Q."/>
            <person name="Gargeya S."/>
            <person name="Alvarado L."/>
            <person name="Berlin A."/>
            <person name="Chapman S.B."/>
            <person name="Chen Z."/>
            <person name="Freedman E."/>
            <person name="Gellesch M."/>
            <person name="Goldberg J."/>
            <person name="Griggs A."/>
            <person name="Gujja S."/>
            <person name="Heilman E."/>
            <person name="Heiman D."/>
            <person name="Howarth C."/>
            <person name="Mehta T."/>
            <person name="Neiman D."/>
            <person name="Pearson M."/>
            <person name="Roberts A."/>
            <person name="Saif S."/>
            <person name="Shea T."/>
            <person name="Shenoy N."/>
            <person name="Sisk P."/>
            <person name="Stolte C."/>
            <person name="Sykes S."/>
            <person name="White J."/>
            <person name="Yandava C."/>
            <person name="Burger G."/>
            <person name="Gray M.W."/>
            <person name="Holland P.W.H."/>
            <person name="King N."/>
            <person name="Lang F.B.F."/>
            <person name="Roger A.J."/>
            <person name="Ruiz-Trillo I."/>
            <person name="Haas B."/>
            <person name="Nusbaum C."/>
            <person name="Birren B."/>
        </authorList>
    </citation>
    <scope>NUCLEOTIDE SEQUENCE [LARGE SCALE GENOMIC DNA]</scope>
    <source>
        <strain evidence="1 2">JP610</strain>
    </source>
</reference>
<dbReference type="AlphaFoldDB" id="A0A0L0G237"/>
<organism evidence="1 2">
    <name type="scientific">Sphaeroforma arctica JP610</name>
    <dbReference type="NCBI Taxonomy" id="667725"/>
    <lineage>
        <taxon>Eukaryota</taxon>
        <taxon>Ichthyosporea</taxon>
        <taxon>Ichthyophonida</taxon>
        <taxon>Sphaeroforma</taxon>
    </lineage>
</organism>
<gene>
    <name evidence="1" type="ORF">SARC_04607</name>
</gene>